<dbReference type="EC" id="2.7.13.3" evidence="2"/>
<evidence type="ECO:0000256" key="6">
    <source>
        <dbReference type="SAM" id="Coils"/>
    </source>
</evidence>
<dbReference type="HOGENOM" id="CLU_420788_0_0_3"/>
<dbReference type="Pfam" id="PF05226">
    <property type="entry name" value="CHASE2"/>
    <property type="match status" value="1"/>
</dbReference>
<keyword evidence="3" id="KW-0808">Transferase</keyword>
<feature type="transmembrane region" description="Helical" evidence="7">
    <location>
        <begin position="342"/>
        <end position="359"/>
    </location>
</feature>
<keyword evidence="10" id="KW-1185">Reference proteome</keyword>
<dbReference type="Proteomes" id="UP000000557">
    <property type="component" value="Chromosome"/>
</dbReference>
<evidence type="ECO:0000256" key="7">
    <source>
        <dbReference type="SAM" id="Phobius"/>
    </source>
</evidence>
<evidence type="ECO:0000259" key="8">
    <source>
        <dbReference type="SMART" id="SM01080"/>
    </source>
</evidence>
<accession>Q7NLH4</accession>
<dbReference type="SUPFAM" id="SSF55874">
    <property type="entry name" value="ATPase domain of HSP90 chaperone/DNA topoisomerase II/histidine kinase"/>
    <property type="match status" value="1"/>
</dbReference>
<feature type="domain" description="CHASE2" evidence="8">
    <location>
        <begin position="36"/>
        <end position="335"/>
    </location>
</feature>
<dbReference type="PhylomeDB" id="Q7NLH4"/>
<keyword evidence="7" id="KW-1133">Transmembrane helix</keyword>
<evidence type="ECO:0000256" key="2">
    <source>
        <dbReference type="ARBA" id="ARBA00012438"/>
    </source>
</evidence>
<gene>
    <name evidence="9" type="ordered locus">glr1149</name>
</gene>
<keyword evidence="5" id="KW-0902">Two-component regulatory system</keyword>
<evidence type="ECO:0000313" key="10">
    <source>
        <dbReference type="Proteomes" id="UP000000557"/>
    </source>
</evidence>
<dbReference type="PANTHER" id="PTHR24421">
    <property type="entry name" value="NITRATE/NITRITE SENSOR PROTEIN NARX-RELATED"/>
    <property type="match status" value="1"/>
</dbReference>
<dbReference type="GO" id="GO:0005886">
    <property type="term" value="C:plasma membrane"/>
    <property type="evidence" value="ECO:0000318"/>
    <property type="project" value="GO_Central"/>
</dbReference>
<dbReference type="PANTHER" id="PTHR24421:SF10">
    <property type="entry name" value="NITRATE_NITRITE SENSOR PROTEIN NARQ"/>
    <property type="match status" value="1"/>
</dbReference>
<protein>
    <recommendedName>
        <fullName evidence="2">histidine kinase</fullName>
        <ecNumber evidence="2">2.7.13.3</ecNumber>
    </recommendedName>
</protein>
<dbReference type="InterPro" id="IPR003594">
    <property type="entry name" value="HATPase_dom"/>
</dbReference>
<dbReference type="GO" id="GO:0004672">
    <property type="term" value="F:protein kinase activity"/>
    <property type="evidence" value="ECO:0000318"/>
    <property type="project" value="GO_Central"/>
</dbReference>
<keyword evidence="6" id="KW-0175">Coiled coil</keyword>
<evidence type="ECO:0000313" key="9">
    <source>
        <dbReference type="EMBL" id="BAC89090.1"/>
    </source>
</evidence>
<keyword evidence="7" id="KW-0472">Membrane</keyword>
<dbReference type="InParanoid" id="Q7NLH4"/>
<name>Q7NLH4_GLOVI</name>
<dbReference type="Pfam" id="PF13581">
    <property type="entry name" value="HATPase_c_2"/>
    <property type="match status" value="1"/>
</dbReference>
<dbReference type="AlphaFoldDB" id="Q7NLH4"/>
<proteinExistence type="predicted"/>
<keyword evidence="7" id="KW-0812">Transmembrane</keyword>
<reference evidence="9 10" key="2">
    <citation type="journal article" date="2003" name="DNA Res.">
        <title>Complete genome structure of Gloeobacter violaceus PCC 7421, a cyanobacterium that lacks thylakoids (supplement).</title>
        <authorList>
            <person name="Nakamura Y."/>
            <person name="Kaneko T."/>
            <person name="Sato S."/>
            <person name="Mimuro M."/>
            <person name="Miyashita H."/>
            <person name="Tsuchiya T."/>
            <person name="Sasamoto S."/>
            <person name="Watanabe A."/>
            <person name="Kawashima K."/>
            <person name="Kishida Y."/>
            <person name="Kiyokawa C."/>
            <person name="Kohara M."/>
            <person name="Matsumoto M."/>
            <person name="Matsuno A."/>
            <person name="Nakazaki N."/>
            <person name="Shimpo S."/>
            <person name="Takeuchi C."/>
            <person name="Yamada M."/>
            <person name="Tabata S."/>
        </authorList>
    </citation>
    <scope>NUCLEOTIDE SEQUENCE [LARGE SCALE GENOMIC DNA]</scope>
    <source>
        <strain evidence="10">ATCC 29082 / PCC 7421</strain>
    </source>
</reference>
<dbReference type="STRING" id="251221.gene:10758628"/>
<evidence type="ECO:0000256" key="4">
    <source>
        <dbReference type="ARBA" id="ARBA00022777"/>
    </source>
</evidence>
<dbReference type="OrthoDB" id="199946at2"/>
<feature type="coiled-coil region" evidence="6">
    <location>
        <begin position="389"/>
        <end position="416"/>
    </location>
</feature>
<reference evidence="9 10" key="1">
    <citation type="journal article" date="2003" name="DNA Res.">
        <title>Complete genome structure of Gloeobacter violaceus PCC 7421, a cyanobacterium that lacks thylakoids.</title>
        <authorList>
            <person name="Nakamura Y."/>
            <person name="Kaneko T."/>
            <person name="Sato S."/>
            <person name="Mimuro M."/>
            <person name="Miyashita H."/>
            <person name="Tsuchiya T."/>
            <person name="Sasamoto S."/>
            <person name="Watanabe A."/>
            <person name="Kawashima K."/>
            <person name="Kishida Y."/>
            <person name="Kiyokawa C."/>
            <person name="Kohara M."/>
            <person name="Matsumoto M."/>
            <person name="Matsuno A."/>
            <person name="Nakazaki N."/>
            <person name="Shimpo S."/>
            <person name="Takeuchi C."/>
            <person name="Yamada M."/>
            <person name="Tabata S."/>
        </authorList>
    </citation>
    <scope>NUCLEOTIDE SEQUENCE [LARGE SCALE GENOMIC DNA]</scope>
    <source>
        <strain evidence="10">ATCC 29082 / PCC 7421</strain>
    </source>
</reference>
<dbReference type="KEGG" id="gvi:glr1149"/>
<dbReference type="GO" id="GO:0004673">
    <property type="term" value="F:protein histidine kinase activity"/>
    <property type="evidence" value="ECO:0007669"/>
    <property type="project" value="UniProtKB-EC"/>
</dbReference>
<dbReference type="eggNOG" id="COG4252">
    <property type="taxonomic scope" value="Bacteria"/>
</dbReference>
<dbReference type="eggNOG" id="COG4585">
    <property type="taxonomic scope" value="Bacteria"/>
</dbReference>
<evidence type="ECO:0000256" key="5">
    <source>
        <dbReference type="ARBA" id="ARBA00023012"/>
    </source>
</evidence>
<feature type="transmembrane region" description="Helical" evidence="7">
    <location>
        <begin position="365"/>
        <end position="386"/>
    </location>
</feature>
<dbReference type="EnsemblBacteria" id="BAC89090">
    <property type="protein sequence ID" value="BAC89090"/>
    <property type="gene ID" value="BAC89090"/>
</dbReference>
<evidence type="ECO:0000256" key="1">
    <source>
        <dbReference type="ARBA" id="ARBA00000085"/>
    </source>
</evidence>
<dbReference type="Gene3D" id="3.30.565.10">
    <property type="entry name" value="Histidine kinase-like ATPase, C-terminal domain"/>
    <property type="match status" value="1"/>
</dbReference>
<dbReference type="InterPro" id="IPR007890">
    <property type="entry name" value="CHASE2"/>
</dbReference>
<sequence length="651" mass="71655">MLVLMSATGPKNRWTGALVGLGWGAVWGLLVPLTPLASLDRQSRDWLSRWQLQASLPEAVTIVGIDGELEDRRTSDRRLPDFYLEPDTYAVLLERLLGDAKAKAVLLALPRSFSKVSGIGEQDRRLRAVIDRYNGRVVLEAVPFNGEVDIFNNLLPYGDDLRLTVPLEQMVGVRQFLEDPDGIVRRTRTEVNLDRADGGGIQTFFSADFLAVRKFLGRSPRGFGPDERIHYYGPAGTFVRYPVEQICPPSPLEGCMPLKDPAILKHFTGKLVIVGHVDGHPEASIVQTPFGPMDALNVHANLVADLLQGHTDRVLPPLWDLVLILSFGVLSGWCLDQRYARWLAPALLVGFAAVVFAALRAEPTLLLPVLPPLAAFVFTGNTLFYLRARAATRARLAAQQEEINRLRRAEREAILKQAKKLLFRVATDIHDRPLQELKLVMDNLETLLLTLPGHSSEAHAVDEALAALQQVGRAIRVELNDLRQVAAKLEITPSLKDGLHAGLHAELDRLLDAGELTLTVERDIMPLEEPSADSTWLDAREDLFRFFKEALANVIRHAQPHGARRVRVELEQQGTEAHLVVENDGPPLAASAGGGGYGTKVMNTIAGELPSGSWQRTDRAQGGVAVTLSWQMPTTMAAEASTAQQPSLVDR</sequence>
<dbReference type="InterPro" id="IPR036890">
    <property type="entry name" value="HATPase_C_sf"/>
</dbReference>
<keyword evidence="4" id="KW-0418">Kinase</keyword>
<feature type="transmembrane region" description="Helical" evidence="7">
    <location>
        <begin position="318"/>
        <end position="335"/>
    </location>
</feature>
<dbReference type="SMART" id="SM01080">
    <property type="entry name" value="CHASE2"/>
    <property type="match status" value="1"/>
</dbReference>
<comment type="catalytic activity">
    <reaction evidence="1">
        <text>ATP + protein L-histidine = ADP + protein N-phospho-L-histidine.</text>
        <dbReference type="EC" id="2.7.13.3"/>
    </reaction>
</comment>
<evidence type="ECO:0000256" key="3">
    <source>
        <dbReference type="ARBA" id="ARBA00022679"/>
    </source>
</evidence>
<dbReference type="InterPro" id="IPR050482">
    <property type="entry name" value="Sensor_HK_TwoCompSys"/>
</dbReference>
<dbReference type="GO" id="GO:0000160">
    <property type="term" value="P:phosphorelay signal transduction system"/>
    <property type="evidence" value="ECO:0007669"/>
    <property type="project" value="UniProtKB-KW"/>
</dbReference>
<dbReference type="EMBL" id="BA000045">
    <property type="protein sequence ID" value="BAC89090.1"/>
    <property type="molecule type" value="Genomic_DNA"/>
</dbReference>
<organism evidence="9 10">
    <name type="scientific">Gloeobacter violaceus (strain ATCC 29082 / PCC 7421)</name>
    <dbReference type="NCBI Taxonomy" id="251221"/>
    <lineage>
        <taxon>Bacteria</taxon>
        <taxon>Bacillati</taxon>
        <taxon>Cyanobacteriota</taxon>
        <taxon>Cyanophyceae</taxon>
        <taxon>Gloeobacterales</taxon>
        <taxon>Gloeobacteraceae</taxon>
        <taxon>Gloeobacter</taxon>
    </lineage>
</organism>